<keyword evidence="2" id="KW-0472">Membrane</keyword>
<dbReference type="PANTHER" id="PTHR45138:SF9">
    <property type="entry name" value="DIGUANYLATE CYCLASE DGCM-RELATED"/>
    <property type="match status" value="1"/>
</dbReference>
<gene>
    <name evidence="4" type="ORF">G9H71_04950</name>
</gene>
<evidence type="ECO:0000313" key="5">
    <source>
        <dbReference type="Proteomes" id="UP000800981"/>
    </source>
</evidence>
<dbReference type="NCBIfam" id="TIGR00254">
    <property type="entry name" value="GGDEF"/>
    <property type="match status" value="1"/>
</dbReference>
<dbReference type="SMART" id="SM00267">
    <property type="entry name" value="GGDEF"/>
    <property type="match status" value="1"/>
</dbReference>
<protein>
    <submittedName>
        <fullName evidence="4">GGDEF domain-containing protein</fullName>
    </submittedName>
</protein>
<dbReference type="CDD" id="cd01949">
    <property type="entry name" value="GGDEF"/>
    <property type="match status" value="1"/>
</dbReference>
<feature type="transmembrane region" description="Helical" evidence="2">
    <location>
        <begin position="152"/>
        <end position="173"/>
    </location>
</feature>
<dbReference type="InterPro" id="IPR050469">
    <property type="entry name" value="Diguanylate_Cyclase"/>
</dbReference>
<keyword evidence="2" id="KW-0812">Transmembrane</keyword>
<reference evidence="4 5" key="1">
    <citation type="submission" date="2020-03" db="EMBL/GenBank/DDBJ databases">
        <title>Two novel Motilibacter sp.</title>
        <authorList>
            <person name="Liu S."/>
        </authorList>
    </citation>
    <scope>NUCLEOTIDE SEQUENCE [LARGE SCALE GENOMIC DNA]</scope>
    <source>
        <strain evidence="4 5">E257</strain>
    </source>
</reference>
<evidence type="ECO:0000313" key="4">
    <source>
        <dbReference type="EMBL" id="NHC13126.1"/>
    </source>
</evidence>
<feature type="transmembrane region" description="Helical" evidence="2">
    <location>
        <begin position="25"/>
        <end position="44"/>
    </location>
</feature>
<keyword evidence="5" id="KW-1185">Reference proteome</keyword>
<evidence type="ECO:0000256" key="1">
    <source>
        <dbReference type="SAM" id="MobiDB-lite"/>
    </source>
</evidence>
<dbReference type="EMBL" id="JAANNP010000001">
    <property type="protein sequence ID" value="NHC13126.1"/>
    <property type="molecule type" value="Genomic_DNA"/>
</dbReference>
<dbReference type="PANTHER" id="PTHR45138">
    <property type="entry name" value="REGULATORY COMPONENTS OF SENSORY TRANSDUCTION SYSTEM"/>
    <property type="match status" value="1"/>
</dbReference>
<dbReference type="Pfam" id="PF00990">
    <property type="entry name" value="GGDEF"/>
    <property type="match status" value="1"/>
</dbReference>
<feature type="transmembrane region" description="Helical" evidence="2">
    <location>
        <begin position="79"/>
        <end position="98"/>
    </location>
</feature>
<name>A0ABX0GTU6_9ACTN</name>
<dbReference type="Gene3D" id="3.30.70.270">
    <property type="match status" value="1"/>
</dbReference>
<accession>A0ABX0GTU6</accession>
<organism evidence="4 5">
    <name type="scientific">Motilibacter deserti</name>
    <dbReference type="NCBI Taxonomy" id="2714956"/>
    <lineage>
        <taxon>Bacteria</taxon>
        <taxon>Bacillati</taxon>
        <taxon>Actinomycetota</taxon>
        <taxon>Actinomycetes</taxon>
        <taxon>Motilibacterales</taxon>
        <taxon>Motilibacteraceae</taxon>
        <taxon>Motilibacter</taxon>
    </lineage>
</organism>
<dbReference type="RefSeq" id="WP_166278645.1">
    <property type="nucleotide sequence ID" value="NZ_JAANNP010000001.1"/>
</dbReference>
<dbReference type="InterPro" id="IPR000160">
    <property type="entry name" value="GGDEF_dom"/>
</dbReference>
<feature type="region of interest" description="Disordered" evidence="1">
    <location>
        <begin position="324"/>
        <end position="359"/>
    </location>
</feature>
<dbReference type="InterPro" id="IPR043128">
    <property type="entry name" value="Rev_trsase/Diguanyl_cyclase"/>
</dbReference>
<dbReference type="InterPro" id="IPR029787">
    <property type="entry name" value="Nucleotide_cyclase"/>
</dbReference>
<sequence>MTATAGALDAGPDDLRPLRLAPARLGAGLVLTCAALVLSTHWLLSPGRQLLVTAAVAQVVALGIAALALLLPWRTLPPVALLGFPVLGMAALAVTGMAHGSAPINAAYNGLFTLAATYAGLTQSRRAALAFVPAMLPLYVLSNGGVSGPLLARLPGALTVWTLLALLLADFAARHRRNGMLLRREADTDALTGLHNRRRLDVDLGLLQPGDAVTMLDLDHFKRLNDTLGHAGGDAVLSQFGSAVRAVLRQRDVAYRYGGEEVMLVLPETSSGEAARLVERLSTVWSAACPGVTFSGGVATRTSGERPQDTAARADHALYEAKRRGRDRVLMHEPPHLDVPTSTRPVPLADLVKDPAAAG</sequence>
<dbReference type="SUPFAM" id="SSF55073">
    <property type="entry name" value="Nucleotide cyclase"/>
    <property type="match status" value="1"/>
</dbReference>
<feature type="compositionally biased region" description="Basic and acidic residues" evidence="1">
    <location>
        <begin position="324"/>
        <end position="336"/>
    </location>
</feature>
<comment type="caution">
    <text evidence="4">The sequence shown here is derived from an EMBL/GenBank/DDBJ whole genome shotgun (WGS) entry which is preliminary data.</text>
</comment>
<feature type="transmembrane region" description="Helical" evidence="2">
    <location>
        <begin position="50"/>
        <end position="72"/>
    </location>
</feature>
<feature type="transmembrane region" description="Helical" evidence="2">
    <location>
        <begin position="128"/>
        <end position="146"/>
    </location>
</feature>
<feature type="transmembrane region" description="Helical" evidence="2">
    <location>
        <begin position="104"/>
        <end position="121"/>
    </location>
</feature>
<keyword evidence="2" id="KW-1133">Transmembrane helix</keyword>
<proteinExistence type="predicted"/>
<evidence type="ECO:0000259" key="3">
    <source>
        <dbReference type="PROSITE" id="PS50887"/>
    </source>
</evidence>
<feature type="domain" description="GGDEF" evidence="3">
    <location>
        <begin position="209"/>
        <end position="334"/>
    </location>
</feature>
<evidence type="ECO:0000256" key="2">
    <source>
        <dbReference type="SAM" id="Phobius"/>
    </source>
</evidence>
<dbReference type="PROSITE" id="PS50887">
    <property type="entry name" value="GGDEF"/>
    <property type="match status" value="1"/>
</dbReference>
<dbReference type="Proteomes" id="UP000800981">
    <property type="component" value="Unassembled WGS sequence"/>
</dbReference>